<evidence type="ECO:0000313" key="1">
    <source>
        <dbReference type="EMBL" id="CAK5024950.1"/>
    </source>
</evidence>
<keyword evidence="2" id="KW-1185">Reference proteome</keyword>
<sequence>MVVALHGTGNWRCVADDGWSQHGWMARQHGTVDWMAQSMALVVRWLDALPSLMVALVQMDGAVWFGIHFFHQWWLACSLDLENMLIGLGGGRICLLVGSGVVFYF</sequence>
<reference evidence="1" key="1">
    <citation type="submission" date="2023-11" db="EMBL/GenBank/DDBJ databases">
        <authorList>
            <person name="Poullet M."/>
        </authorList>
    </citation>
    <scope>NUCLEOTIDE SEQUENCE</scope>
    <source>
        <strain evidence="1">E1834</strain>
    </source>
</reference>
<proteinExistence type="predicted"/>
<protein>
    <submittedName>
        <fullName evidence="1">Uncharacterized protein</fullName>
    </submittedName>
</protein>
<dbReference type="EMBL" id="CAVMJV010000004">
    <property type="protein sequence ID" value="CAK5024950.1"/>
    <property type="molecule type" value="Genomic_DNA"/>
</dbReference>
<gene>
    <name evidence="1" type="ORF">MENTE1834_LOCUS5652</name>
</gene>
<dbReference type="Proteomes" id="UP001497535">
    <property type="component" value="Unassembled WGS sequence"/>
</dbReference>
<organism evidence="1 2">
    <name type="scientific">Meloidogyne enterolobii</name>
    <name type="common">Root-knot nematode worm</name>
    <name type="synonym">Meloidogyne mayaguensis</name>
    <dbReference type="NCBI Taxonomy" id="390850"/>
    <lineage>
        <taxon>Eukaryota</taxon>
        <taxon>Metazoa</taxon>
        <taxon>Ecdysozoa</taxon>
        <taxon>Nematoda</taxon>
        <taxon>Chromadorea</taxon>
        <taxon>Rhabditida</taxon>
        <taxon>Tylenchina</taxon>
        <taxon>Tylenchomorpha</taxon>
        <taxon>Tylenchoidea</taxon>
        <taxon>Meloidogynidae</taxon>
        <taxon>Meloidogyninae</taxon>
        <taxon>Meloidogyne</taxon>
    </lineage>
</organism>
<accession>A0ACB0XZW3</accession>
<comment type="caution">
    <text evidence="1">The sequence shown here is derived from an EMBL/GenBank/DDBJ whole genome shotgun (WGS) entry which is preliminary data.</text>
</comment>
<evidence type="ECO:0000313" key="2">
    <source>
        <dbReference type="Proteomes" id="UP001497535"/>
    </source>
</evidence>
<name>A0ACB0XZW3_MELEN</name>